<name>A0A9X3HYQ0_9VIBR</name>
<gene>
    <name evidence="2" type="ORF">MD535_21260</name>
</gene>
<dbReference type="Proteomes" id="UP001155587">
    <property type="component" value="Unassembled WGS sequence"/>
</dbReference>
<keyword evidence="3" id="KW-1185">Reference proteome</keyword>
<protein>
    <submittedName>
        <fullName evidence="2">Uncharacterized protein</fullName>
    </submittedName>
</protein>
<proteinExistence type="predicted"/>
<feature type="chain" id="PRO_5040769727" evidence="1">
    <location>
        <begin position="38"/>
        <end position="177"/>
    </location>
</feature>
<comment type="caution">
    <text evidence="2">The sequence shown here is derived from an EMBL/GenBank/DDBJ whole genome shotgun (WGS) entry which is preliminary data.</text>
</comment>
<evidence type="ECO:0000256" key="1">
    <source>
        <dbReference type="SAM" id="SignalP"/>
    </source>
</evidence>
<dbReference type="AlphaFoldDB" id="A0A9X3HYQ0"/>
<reference evidence="2" key="1">
    <citation type="submission" date="2022-02" db="EMBL/GenBank/DDBJ databases">
        <title>Vibrio sp. nov, a new bacterium isolated from seawater.</title>
        <authorList>
            <person name="Yuan Y."/>
        </authorList>
    </citation>
    <scope>NUCLEOTIDE SEQUENCE</scope>
    <source>
        <strain evidence="2">ZSDZ65</strain>
    </source>
</reference>
<evidence type="ECO:0000313" key="3">
    <source>
        <dbReference type="Proteomes" id="UP001155587"/>
    </source>
</evidence>
<sequence length="177" mass="19615">MTINSNTKKVSVPTLTLTLTLSLLATSLLTLTSYSYADSNDTGEVYFRANVESQCGIKVEKENGTLGFRDYGQEAAEIKIINNSHDGQVQLKLTDIDFDDEDYFAPIHNRLFHFKVSGDITKEGSVSDWLVGQTFDHDDLGGGHKLEIQAKVDLDEADAVAKEDIVLETEWTAYCIS</sequence>
<dbReference type="EMBL" id="JAKRRY010000040">
    <property type="protein sequence ID" value="MCW8348518.1"/>
    <property type="molecule type" value="Genomic_DNA"/>
</dbReference>
<feature type="signal peptide" evidence="1">
    <location>
        <begin position="1"/>
        <end position="37"/>
    </location>
</feature>
<accession>A0A9X3HYQ0</accession>
<dbReference type="RefSeq" id="WP_265677041.1">
    <property type="nucleotide sequence ID" value="NZ_JAKRRY010000040.1"/>
</dbReference>
<evidence type="ECO:0000313" key="2">
    <source>
        <dbReference type="EMBL" id="MCW8348518.1"/>
    </source>
</evidence>
<organism evidence="2 3">
    <name type="scientific">Vibrio qingdaonensis</name>
    <dbReference type="NCBI Taxonomy" id="2829491"/>
    <lineage>
        <taxon>Bacteria</taxon>
        <taxon>Pseudomonadati</taxon>
        <taxon>Pseudomonadota</taxon>
        <taxon>Gammaproteobacteria</taxon>
        <taxon>Vibrionales</taxon>
        <taxon>Vibrionaceae</taxon>
        <taxon>Vibrio</taxon>
    </lineage>
</organism>
<keyword evidence="1" id="KW-0732">Signal</keyword>